<protein>
    <recommendedName>
        <fullName evidence="1">SnoaL-like domain-containing protein</fullName>
    </recommendedName>
</protein>
<dbReference type="Proteomes" id="UP001501222">
    <property type="component" value="Unassembled WGS sequence"/>
</dbReference>
<dbReference type="EMBL" id="BAABAA010000020">
    <property type="protein sequence ID" value="GAA3596842.1"/>
    <property type="molecule type" value="Genomic_DNA"/>
</dbReference>
<gene>
    <name evidence="2" type="ORF">GCM10022235_80380</name>
</gene>
<dbReference type="Gene3D" id="3.10.450.50">
    <property type="match status" value="1"/>
</dbReference>
<dbReference type="InterPro" id="IPR032710">
    <property type="entry name" value="NTF2-like_dom_sf"/>
</dbReference>
<evidence type="ECO:0000259" key="1">
    <source>
        <dbReference type="Pfam" id="PF12680"/>
    </source>
</evidence>
<dbReference type="InterPro" id="IPR037401">
    <property type="entry name" value="SnoaL-like"/>
</dbReference>
<evidence type="ECO:0000313" key="2">
    <source>
        <dbReference type="EMBL" id="GAA3596842.1"/>
    </source>
</evidence>
<feature type="domain" description="SnoaL-like" evidence="1">
    <location>
        <begin position="6"/>
        <end position="113"/>
    </location>
</feature>
<organism evidence="2 3">
    <name type="scientific">Kribbella ginsengisoli</name>
    <dbReference type="NCBI Taxonomy" id="363865"/>
    <lineage>
        <taxon>Bacteria</taxon>
        <taxon>Bacillati</taxon>
        <taxon>Actinomycetota</taxon>
        <taxon>Actinomycetes</taxon>
        <taxon>Propionibacteriales</taxon>
        <taxon>Kribbellaceae</taxon>
        <taxon>Kribbella</taxon>
    </lineage>
</organism>
<dbReference type="Pfam" id="PF12680">
    <property type="entry name" value="SnoaL_2"/>
    <property type="match status" value="1"/>
</dbReference>
<keyword evidence="3" id="KW-1185">Reference proteome</keyword>
<evidence type="ECO:0000313" key="3">
    <source>
        <dbReference type="Proteomes" id="UP001501222"/>
    </source>
</evidence>
<reference evidence="3" key="1">
    <citation type="journal article" date="2019" name="Int. J. Syst. Evol. Microbiol.">
        <title>The Global Catalogue of Microorganisms (GCM) 10K type strain sequencing project: providing services to taxonomists for standard genome sequencing and annotation.</title>
        <authorList>
            <consortium name="The Broad Institute Genomics Platform"/>
            <consortium name="The Broad Institute Genome Sequencing Center for Infectious Disease"/>
            <person name="Wu L."/>
            <person name="Ma J."/>
        </authorList>
    </citation>
    <scope>NUCLEOTIDE SEQUENCE [LARGE SCALE GENOMIC DNA]</scope>
    <source>
        <strain evidence="3">JCM 16928</strain>
    </source>
</reference>
<proteinExistence type="predicted"/>
<sequence>MDAVLDRHFAGEAAHDLAATLATLTEDVEHDVVGLGVRKGHAEVAPVYQALFDGATDEIYEPIRRMYGDDFMVDEVMMTQTVVGDLYGVPGNGTVVTARLLHVLEFRDGLISRENVWMDTGAIIAQLTAAQAAADSAAGAGV</sequence>
<comment type="caution">
    <text evidence="2">The sequence shown here is derived from an EMBL/GenBank/DDBJ whole genome shotgun (WGS) entry which is preliminary data.</text>
</comment>
<accession>A0ABP6Z570</accession>
<name>A0ABP6Z570_9ACTN</name>
<dbReference type="SUPFAM" id="SSF54427">
    <property type="entry name" value="NTF2-like"/>
    <property type="match status" value="1"/>
</dbReference>